<evidence type="ECO:0000256" key="2">
    <source>
        <dbReference type="ARBA" id="ARBA00022692"/>
    </source>
</evidence>
<feature type="domain" description="RDD" evidence="6">
    <location>
        <begin position="25"/>
        <end position="146"/>
    </location>
</feature>
<dbReference type="AlphaFoldDB" id="A0A1F6GNV3"/>
<proteinExistence type="predicted"/>
<feature type="transmembrane region" description="Helical" evidence="5">
    <location>
        <begin position="31"/>
        <end position="53"/>
    </location>
</feature>
<name>A0A1F6GNV3_9PROT</name>
<dbReference type="EMBL" id="MFNF01000054">
    <property type="protein sequence ID" value="OGG99836.1"/>
    <property type="molecule type" value="Genomic_DNA"/>
</dbReference>
<feature type="transmembrane region" description="Helical" evidence="5">
    <location>
        <begin position="65"/>
        <end position="82"/>
    </location>
</feature>
<dbReference type="Pfam" id="PF06271">
    <property type="entry name" value="RDD"/>
    <property type="match status" value="1"/>
</dbReference>
<accession>A0A1F6GNV3</accession>
<evidence type="ECO:0000256" key="3">
    <source>
        <dbReference type="ARBA" id="ARBA00022989"/>
    </source>
</evidence>
<keyword evidence="3 5" id="KW-1133">Transmembrane helix</keyword>
<feature type="transmembrane region" description="Helical" evidence="5">
    <location>
        <begin position="166"/>
        <end position="183"/>
    </location>
</feature>
<comment type="subcellular location">
    <subcellularLocation>
        <location evidence="1">Membrane</location>
        <topology evidence="1">Multi-pass membrane protein</topology>
    </subcellularLocation>
</comment>
<comment type="caution">
    <text evidence="7">The sequence shown here is derived from an EMBL/GenBank/DDBJ whole genome shotgun (WGS) entry which is preliminary data.</text>
</comment>
<evidence type="ECO:0000256" key="4">
    <source>
        <dbReference type="ARBA" id="ARBA00023136"/>
    </source>
</evidence>
<evidence type="ECO:0000256" key="5">
    <source>
        <dbReference type="SAM" id="Phobius"/>
    </source>
</evidence>
<evidence type="ECO:0000313" key="7">
    <source>
        <dbReference type="EMBL" id="OGG99836.1"/>
    </source>
</evidence>
<evidence type="ECO:0000256" key="1">
    <source>
        <dbReference type="ARBA" id="ARBA00004141"/>
    </source>
</evidence>
<evidence type="ECO:0000313" key="8">
    <source>
        <dbReference type="Proteomes" id="UP000177583"/>
    </source>
</evidence>
<organism evidence="7 8">
    <name type="scientific">Candidatus Lambdaproteobacteria bacterium RIFOXYD2_FULL_56_26</name>
    <dbReference type="NCBI Taxonomy" id="1817773"/>
    <lineage>
        <taxon>Bacteria</taxon>
        <taxon>Pseudomonadati</taxon>
        <taxon>Pseudomonadota</taxon>
        <taxon>Candidatus Lambdaproteobacteria</taxon>
    </lineage>
</organism>
<evidence type="ECO:0000259" key="6">
    <source>
        <dbReference type="Pfam" id="PF06271"/>
    </source>
</evidence>
<dbReference type="GO" id="GO:0016020">
    <property type="term" value="C:membrane"/>
    <property type="evidence" value="ECO:0007669"/>
    <property type="project" value="UniProtKB-SubCell"/>
</dbReference>
<dbReference type="InterPro" id="IPR010432">
    <property type="entry name" value="RDD"/>
</dbReference>
<keyword evidence="4 5" id="KW-0472">Membrane</keyword>
<gene>
    <name evidence="7" type="ORF">A2557_11625</name>
</gene>
<keyword evidence="2 5" id="KW-0812">Transmembrane</keyword>
<reference evidence="7 8" key="1">
    <citation type="journal article" date="2016" name="Nat. Commun.">
        <title>Thousands of microbial genomes shed light on interconnected biogeochemical processes in an aquifer system.</title>
        <authorList>
            <person name="Anantharaman K."/>
            <person name="Brown C.T."/>
            <person name="Hug L.A."/>
            <person name="Sharon I."/>
            <person name="Castelle C.J."/>
            <person name="Probst A.J."/>
            <person name="Thomas B.C."/>
            <person name="Singh A."/>
            <person name="Wilkins M.J."/>
            <person name="Karaoz U."/>
            <person name="Brodie E.L."/>
            <person name="Williams K.H."/>
            <person name="Hubbard S.S."/>
            <person name="Banfield J.F."/>
        </authorList>
    </citation>
    <scope>NUCLEOTIDE SEQUENCE [LARGE SCALE GENOMIC DNA]</scope>
</reference>
<dbReference type="Proteomes" id="UP000177583">
    <property type="component" value="Unassembled WGS sequence"/>
</dbReference>
<sequence length="270" mass="30560">MNEFFKRLFVDPEPDDPARFGKEIATSAKRYLAFMIDYTWITLVLAGVYPFFMPELWDQKQTGELVVSLIPVYCLGVGLFLFRDGFGGSSIGKSFLNLYVVNLDQEMSLASQTQRVKRNLLLVILPVEIAAILLDKYARRYGDKWAGTLVVERIKPPKVRRITHKALGAMTLVCALWSLYVFAQPVSIKKASGFQQAQESLTGFSPLVEVVGEGWEFGYWPEVEYALDHTTYGFEVNGSLGKTKVEVVLDTTEARPKVVDIRLIRDEKSR</sequence>
<protein>
    <recommendedName>
        <fullName evidence="6">RDD domain-containing protein</fullName>
    </recommendedName>
</protein>